<feature type="region of interest" description="Disordered" evidence="10">
    <location>
        <begin position="197"/>
        <end position="225"/>
    </location>
</feature>
<accession>A0A1R3GXK1</accession>
<dbReference type="GO" id="GO:0080162">
    <property type="term" value="P:endoplasmic reticulum to cytosol auxin transport"/>
    <property type="evidence" value="ECO:0007669"/>
    <property type="project" value="InterPro"/>
</dbReference>
<evidence type="ECO:0000313" key="12">
    <source>
        <dbReference type="EMBL" id="OMO62819.1"/>
    </source>
</evidence>
<sequence>MGIVSLFIVALMPVLKVILITGLGLFLALDRINILGPEANHHLNNAVFYVLCPALAGTCLAESITFQGFINLWFMPLNLLLTFLIGSAFGWILIKITKTPKHLKGIVIGCCSAGNLGNLLLILLPAVCEESNSPFGDPSICSKSAKPYVAISLSFGSIYIWSYTYGIMRFCANKSIEHGSTRNNSETVCIEITLPSTDSQTSQHHTLQDQKPPMSSGSGSDSDRKSTKILILKTIQRVKTSMRKIDPKKLFAPTLIGAIVGFIIGVVSPFRKLLIGNDAPLRVIDSSAYILGEATIPCMTLIMGANLLKGLKGSDVSPIVIIGIIVVRNIFLPLSGIGVVKAAHHLGMVRSDPLYQFVLMLQYSVPPAMAVGTITEFFQLGQGETSVVMLWTYAVAAVTVTLWSTFFMWLLA</sequence>
<dbReference type="InterPro" id="IPR045033">
    <property type="entry name" value="PILS1/3/4/5/7"/>
</dbReference>
<evidence type="ECO:0000256" key="11">
    <source>
        <dbReference type="SAM" id="Phobius"/>
    </source>
</evidence>
<keyword evidence="5 11" id="KW-1133">Transmembrane helix</keyword>
<protein>
    <submittedName>
        <fullName evidence="12">Auxin efflux carrier</fullName>
    </submittedName>
</protein>
<keyword evidence="2" id="KW-0813">Transport</keyword>
<keyword evidence="7" id="KW-0927">Auxin signaling pathway</keyword>
<dbReference type="Gramene" id="OMO62819">
    <property type="protein sequence ID" value="OMO62819"/>
    <property type="gene ID" value="CCACVL1_22625"/>
</dbReference>
<keyword evidence="3 11" id="KW-0812">Transmembrane</keyword>
<dbReference type="GO" id="GO:0009734">
    <property type="term" value="P:auxin-activated signaling pathway"/>
    <property type="evidence" value="ECO:0007669"/>
    <property type="project" value="UniProtKB-KW"/>
</dbReference>
<comment type="function">
    <text evidence="8">Involved in cellular auxin homeostasis by regulating auxin metabolism. Regulates intracellular auxin accumulation at the endoplasmic reticulum and thus auxin availability for nuclear auxin signaling.</text>
</comment>
<proteinExistence type="inferred from homology"/>
<dbReference type="Proteomes" id="UP000188268">
    <property type="component" value="Unassembled WGS sequence"/>
</dbReference>
<feature type="transmembrane region" description="Helical" evidence="11">
    <location>
        <begin position="390"/>
        <end position="411"/>
    </location>
</feature>
<name>A0A1R3GXK1_COCAP</name>
<feature type="transmembrane region" description="Helical" evidence="11">
    <location>
        <begin position="147"/>
        <end position="168"/>
    </location>
</feature>
<feature type="transmembrane region" description="Helical" evidence="11">
    <location>
        <begin position="6"/>
        <end position="27"/>
    </location>
</feature>
<dbReference type="AlphaFoldDB" id="A0A1R3GXK1"/>
<evidence type="ECO:0000256" key="5">
    <source>
        <dbReference type="ARBA" id="ARBA00022989"/>
    </source>
</evidence>
<comment type="subcellular location">
    <subcellularLocation>
        <location evidence="1">Endoplasmic reticulum membrane</location>
        <topology evidence="1">Multi-pass membrane protein</topology>
    </subcellularLocation>
</comment>
<dbReference type="OMA" id="IDSTAYM"/>
<dbReference type="InterPro" id="IPR004776">
    <property type="entry name" value="Mem_transp_PIN-like"/>
</dbReference>
<dbReference type="OrthoDB" id="191139at2759"/>
<evidence type="ECO:0000256" key="4">
    <source>
        <dbReference type="ARBA" id="ARBA00022824"/>
    </source>
</evidence>
<dbReference type="Pfam" id="PF03547">
    <property type="entry name" value="Mem_trans"/>
    <property type="match status" value="1"/>
</dbReference>
<keyword evidence="6 11" id="KW-0472">Membrane</keyword>
<evidence type="ECO:0000256" key="3">
    <source>
        <dbReference type="ARBA" id="ARBA00022692"/>
    </source>
</evidence>
<evidence type="ECO:0000256" key="1">
    <source>
        <dbReference type="ARBA" id="ARBA00004477"/>
    </source>
</evidence>
<evidence type="ECO:0000313" key="13">
    <source>
        <dbReference type="Proteomes" id="UP000188268"/>
    </source>
</evidence>
<feature type="transmembrane region" description="Helical" evidence="11">
    <location>
        <begin position="354"/>
        <end position="378"/>
    </location>
</feature>
<feature type="transmembrane region" description="Helical" evidence="11">
    <location>
        <begin position="106"/>
        <end position="127"/>
    </location>
</feature>
<evidence type="ECO:0000256" key="7">
    <source>
        <dbReference type="ARBA" id="ARBA00023294"/>
    </source>
</evidence>
<evidence type="ECO:0000256" key="8">
    <source>
        <dbReference type="ARBA" id="ARBA00025100"/>
    </source>
</evidence>
<keyword evidence="13" id="KW-1185">Reference proteome</keyword>
<evidence type="ECO:0000256" key="9">
    <source>
        <dbReference type="ARBA" id="ARBA00025752"/>
    </source>
</evidence>
<evidence type="ECO:0000256" key="2">
    <source>
        <dbReference type="ARBA" id="ARBA00022448"/>
    </source>
</evidence>
<evidence type="ECO:0000256" key="10">
    <source>
        <dbReference type="SAM" id="MobiDB-lite"/>
    </source>
</evidence>
<gene>
    <name evidence="12" type="ORF">CCACVL1_22625</name>
</gene>
<feature type="transmembrane region" description="Helical" evidence="11">
    <location>
        <begin position="47"/>
        <end position="66"/>
    </location>
</feature>
<dbReference type="PANTHER" id="PTHR31651">
    <property type="match status" value="1"/>
</dbReference>
<dbReference type="EMBL" id="AWWV01013128">
    <property type="protein sequence ID" value="OMO62819.1"/>
    <property type="molecule type" value="Genomic_DNA"/>
</dbReference>
<organism evidence="12 13">
    <name type="scientific">Corchorus capsularis</name>
    <name type="common">Jute</name>
    <dbReference type="NCBI Taxonomy" id="210143"/>
    <lineage>
        <taxon>Eukaryota</taxon>
        <taxon>Viridiplantae</taxon>
        <taxon>Streptophyta</taxon>
        <taxon>Embryophyta</taxon>
        <taxon>Tracheophyta</taxon>
        <taxon>Spermatophyta</taxon>
        <taxon>Magnoliopsida</taxon>
        <taxon>eudicotyledons</taxon>
        <taxon>Gunneridae</taxon>
        <taxon>Pentapetalae</taxon>
        <taxon>rosids</taxon>
        <taxon>malvids</taxon>
        <taxon>Malvales</taxon>
        <taxon>Malvaceae</taxon>
        <taxon>Grewioideae</taxon>
        <taxon>Apeibeae</taxon>
        <taxon>Corchorus</taxon>
    </lineage>
</organism>
<reference evidence="12 13" key="1">
    <citation type="submission" date="2013-09" db="EMBL/GenBank/DDBJ databases">
        <title>Corchorus capsularis genome sequencing.</title>
        <authorList>
            <person name="Alam M."/>
            <person name="Haque M.S."/>
            <person name="Islam M.S."/>
            <person name="Emdad E.M."/>
            <person name="Islam M.M."/>
            <person name="Ahmed B."/>
            <person name="Halim A."/>
            <person name="Hossen Q.M.M."/>
            <person name="Hossain M.Z."/>
            <person name="Ahmed R."/>
            <person name="Khan M.M."/>
            <person name="Islam R."/>
            <person name="Rashid M.M."/>
            <person name="Khan S.A."/>
            <person name="Rahman M.S."/>
            <person name="Alam M."/>
        </authorList>
    </citation>
    <scope>NUCLEOTIDE SEQUENCE [LARGE SCALE GENOMIC DNA]</scope>
    <source>
        <strain evidence="13">cv. CVL-1</strain>
        <tissue evidence="12">Whole seedling</tissue>
    </source>
</reference>
<comment type="similarity">
    <text evidence="9">Belongs to the auxin efflux carrier (TC 2.A.69.2) family.</text>
</comment>
<feature type="transmembrane region" description="Helical" evidence="11">
    <location>
        <begin position="288"/>
        <end position="308"/>
    </location>
</feature>
<dbReference type="STRING" id="210143.A0A1R3GXK1"/>
<feature type="transmembrane region" description="Helical" evidence="11">
    <location>
        <begin position="250"/>
        <end position="268"/>
    </location>
</feature>
<keyword evidence="4" id="KW-0256">Endoplasmic reticulum</keyword>
<dbReference type="GO" id="GO:0005789">
    <property type="term" value="C:endoplasmic reticulum membrane"/>
    <property type="evidence" value="ECO:0007669"/>
    <property type="project" value="UniProtKB-SubCell"/>
</dbReference>
<comment type="caution">
    <text evidence="12">The sequence shown here is derived from an EMBL/GenBank/DDBJ whole genome shotgun (WGS) entry which is preliminary data.</text>
</comment>
<feature type="transmembrane region" description="Helical" evidence="11">
    <location>
        <begin position="72"/>
        <end position="94"/>
    </location>
</feature>
<evidence type="ECO:0000256" key="6">
    <source>
        <dbReference type="ARBA" id="ARBA00023136"/>
    </source>
</evidence>
<feature type="transmembrane region" description="Helical" evidence="11">
    <location>
        <begin position="320"/>
        <end position="342"/>
    </location>
</feature>
<dbReference type="PANTHER" id="PTHR31651:SF20">
    <property type="entry name" value="EFFLUX CARRIER FAMILY PROTEIN, PUTATIVE-RELATED"/>
    <property type="match status" value="1"/>
</dbReference>